<keyword evidence="2" id="KW-0472">Membrane</keyword>
<accession>A0A918DQI5</accession>
<dbReference type="PANTHER" id="PTHR33219:SF14">
    <property type="entry name" value="PROTEIN COFACTOR ASSEMBLY OF COMPLEX C SUBUNIT B CCB3, CHLOROPLASTIC-RELATED"/>
    <property type="match status" value="1"/>
</dbReference>
<feature type="transmembrane region" description="Helical" evidence="2">
    <location>
        <begin position="6"/>
        <end position="27"/>
    </location>
</feature>
<dbReference type="EMBL" id="BMLT01000002">
    <property type="protein sequence ID" value="GGO78067.1"/>
    <property type="molecule type" value="Genomic_DNA"/>
</dbReference>
<proteinExistence type="inferred from homology"/>
<dbReference type="PANTHER" id="PTHR33219">
    <property type="entry name" value="YLMG HOMOLOG PROTEIN 2, CHLOROPLASTIC"/>
    <property type="match status" value="1"/>
</dbReference>
<evidence type="ECO:0000256" key="1">
    <source>
        <dbReference type="ARBA" id="ARBA00010894"/>
    </source>
</evidence>
<evidence type="ECO:0008006" key="5">
    <source>
        <dbReference type="Google" id="ProtNLM"/>
    </source>
</evidence>
<feature type="transmembrane region" description="Helical" evidence="2">
    <location>
        <begin position="110"/>
        <end position="129"/>
    </location>
</feature>
<dbReference type="RefSeq" id="WP_188858799.1">
    <property type="nucleotide sequence ID" value="NZ_BMLT01000002.1"/>
</dbReference>
<comment type="similarity">
    <text evidence="1">Belongs to the YggT family.</text>
</comment>
<feature type="transmembrane region" description="Helical" evidence="2">
    <location>
        <begin position="150"/>
        <end position="171"/>
    </location>
</feature>
<evidence type="ECO:0000256" key="2">
    <source>
        <dbReference type="SAM" id="Phobius"/>
    </source>
</evidence>
<organism evidence="3 4">
    <name type="scientific">Marinobacterium nitratireducens</name>
    <dbReference type="NCBI Taxonomy" id="518897"/>
    <lineage>
        <taxon>Bacteria</taxon>
        <taxon>Pseudomonadati</taxon>
        <taxon>Pseudomonadota</taxon>
        <taxon>Gammaproteobacteria</taxon>
        <taxon>Oceanospirillales</taxon>
        <taxon>Oceanospirillaceae</taxon>
        <taxon>Marinobacterium</taxon>
    </lineage>
</organism>
<gene>
    <name evidence="3" type="ORF">GCM10011348_09100</name>
</gene>
<comment type="caution">
    <text evidence="3">The sequence shown here is derived from an EMBL/GenBank/DDBJ whole genome shotgun (WGS) entry which is preliminary data.</text>
</comment>
<sequence>MGQDPILLIIRTVGELYAFIVVLRFLLQLAKADYYNPISQAVARLTNPVLRPLQQIVPRAGRIDTSPLLLAYVVKLATLFALITVAGHSIGITSLLIYALVGLLNTILTIYFWAVIGAVIISWVAPNSYHPAPQLLLQLTEPLFALARKVIPPIGGLDLSPILIFLVIQIVQSQLGRLVM</sequence>
<keyword evidence="2" id="KW-0812">Transmembrane</keyword>
<dbReference type="Proteomes" id="UP000599578">
    <property type="component" value="Unassembled WGS sequence"/>
</dbReference>
<dbReference type="InterPro" id="IPR003425">
    <property type="entry name" value="CCB3/YggT"/>
</dbReference>
<keyword evidence="4" id="KW-1185">Reference proteome</keyword>
<dbReference type="GO" id="GO:0016020">
    <property type="term" value="C:membrane"/>
    <property type="evidence" value="ECO:0007669"/>
    <property type="project" value="InterPro"/>
</dbReference>
<dbReference type="AlphaFoldDB" id="A0A918DQI5"/>
<dbReference type="Pfam" id="PF02325">
    <property type="entry name" value="CCB3_YggT"/>
    <property type="match status" value="2"/>
</dbReference>
<protein>
    <recommendedName>
        <fullName evidence="5">YggT family protein</fullName>
    </recommendedName>
</protein>
<evidence type="ECO:0000313" key="4">
    <source>
        <dbReference type="Proteomes" id="UP000599578"/>
    </source>
</evidence>
<name>A0A918DQI5_9GAMM</name>
<keyword evidence="2" id="KW-1133">Transmembrane helix</keyword>
<evidence type="ECO:0000313" key="3">
    <source>
        <dbReference type="EMBL" id="GGO78067.1"/>
    </source>
</evidence>
<reference evidence="3 4" key="1">
    <citation type="journal article" date="2014" name="Int. J. Syst. Evol. Microbiol.">
        <title>Complete genome sequence of Corynebacterium casei LMG S-19264T (=DSM 44701T), isolated from a smear-ripened cheese.</title>
        <authorList>
            <consortium name="US DOE Joint Genome Institute (JGI-PGF)"/>
            <person name="Walter F."/>
            <person name="Albersmeier A."/>
            <person name="Kalinowski J."/>
            <person name="Ruckert C."/>
        </authorList>
    </citation>
    <scope>NUCLEOTIDE SEQUENCE [LARGE SCALE GENOMIC DNA]</scope>
    <source>
        <strain evidence="3 4">CGMCC 1.7286</strain>
    </source>
</reference>
<feature type="transmembrane region" description="Helical" evidence="2">
    <location>
        <begin position="69"/>
        <end position="98"/>
    </location>
</feature>